<gene>
    <name evidence="1" type="ORF">AXFE_28590</name>
</gene>
<dbReference type="Proteomes" id="UP000032360">
    <property type="component" value="Unassembled WGS sequence"/>
</dbReference>
<dbReference type="AlphaFoldDB" id="A0A0D8HEA5"/>
<dbReference type="EMBL" id="JXYS01000089">
    <property type="protein sequence ID" value="KJF16295.1"/>
    <property type="molecule type" value="Genomic_DNA"/>
</dbReference>
<reference evidence="1 2" key="1">
    <citation type="submission" date="2015-01" db="EMBL/GenBank/DDBJ databases">
        <title>Draft genome of the acidophilic iron oxidizer Acidithrix ferrooxidans strain Py-F3.</title>
        <authorList>
            <person name="Poehlein A."/>
            <person name="Eisen S."/>
            <person name="Schloemann M."/>
            <person name="Johnson B.D."/>
            <person name="Daniel R."/>
            <person name="Muehling M."/>
        </authorList>
    </citation>
    <scope>NUCLEOTIDE SEQUENCE [LARGE SCALE GENOMIC DNA]</scope>
    <source>
        <strain evidence="1 2">Py-F3</strain>
    </source>
</reference>
<evidence type="ECO:0000313" key="2">
    <source>
        <dbReference type="Proteomes" id="UP000032360"/>
    </source>
</evidence>
<accession>A0A0D8HEA5</accession>
<proteinExistence type="predicted"/>
<evidence type="ECO:0000313" key="1">
    <source>
        <dbReference type="EMBL" id="KJF16295.1"/>
    </source>
</evidence>
<sequence>MLKKLTYEENVLSEGATQSDVVNLSLKSNRAVIGILLGKHSYDAFKGTDG</sequence>
<name>A0A0D8HEA5_9ACTN</name>
<organism evidence="1 2">
    <name type="scientific">Acidithrix ferrooxidans</name>
    <dbReference type="NCBI Taxonomy" id="1280514"/>
    <lineage>
        <taxon>Bacteria</taxon>
        <taxon>Bacillati</taxon>
        <taxon>Actinomycetota</taxon>
        <taxon>Acidimicrobiia</taxon>
        <taxon>Acidimicrobiales</taxon>
        <taxon>Acidimicrobiaceae</taxon>
        <taxon>Acidithrix</taxon>
    </lineage>
</organism>
<protein>
    <submittedName>
        <fullName evidence="1">Uncharacterized protein</fullName>
    </submittedName>
</protein>
<keyword evidence="2" id="KW-1185">Reference proteome</keyword>
<comment type="caution">
    <text evidence="1">The sequence shown here is derived from an EMBL/GenBank/DDBJ whole genome shotgun (WGS) entry which is preliminary data.</text>
</comment>